<proteinExistence type="predicted"/>
<dbReference type="RefSeq" id="XP_033675409.1">
    <property type="nucleotide sequence ID" value="XM_033834269.1"/>
</dbReference>
<dbReference type="AlphaFoldDB" id="A0A6A6HQJ0"/>
<evidence type="ECO:0000313" key="2">
    <source>
        <dbReference type="EMBL" id="KAF2240405.1"/>
    </source>
</evidence>
<name>A0A6A6HQJ0_9PLEO</name>
<evidence type="ECO:0000313" key="3">
    <source>
        <dbReference type="Proteomes" id="UP000800094"/>
    </source>
</evidence>
<feature type="domain" description="Clr5" evidence="1">
    <location>
        <begin position="12"/>
        <end position="51"/>
    </location>
</feature>
<protein>
    <recommendedName>
        <fullName evidence="1">Clr5 domain-containing protein</fullName>
    </recommendedName>
</protein>
<dbReference type="GeneID" id="54587599"/>
<keyword evidence="3" id="KW-1185">Reference proteome</keyword>
<dbReference type="EMBL" id="ML987218">
    <property type="protein sequence ID" value="KAF2240405.1"/>
    <property type="molecule type" value="Genomic_DNA"/>
</dbReference>
<gene>
    <name evidence="2" type="ORF">BU26DRAFT_572788</name>
</gene>
<dbReference type="Proteomes" id="UP000800094">
    <property type="component" value="Unassembled WGS sequence"/>
</dbReference>
<sequence length="121" mass="14248">MSLHQCRRRRIPDEEWESHKLRIKRLFLEKTLEGDDGLISTMEKECGFSARQITSTFFLARRALIQFTVRRSTRQGSRGGVSESTLAKNNGTRSITLWIIAMRKAKEVKYTYTESHSRRRR</sequence>
<evidence type="ECO:0000259" key="1">
    <source>
        <dbReference type="Pfam" id="PF14420"/>
    </source>
</evidence>
<accession>A0A6A6HQJ0</accession>
<dbReference type="Pfam" id="PF14420">
    <property type="entry name" value="Clr5"/>
    <property type="match status" value="1"/>
</dbReference>
<dbReference type="InterPro" id="IPR025676">
    <property type="entry name" value="Clr5_dom"/>
</dbReference>
<organism evidence="2 3">
    <name type="scientific">Trematosphaeria pertusa</name>
    <dbReference type="NCBI Taxonomy" id="390896"/>
    <lineage>
        <taxon>Eukaryota</taxon>
        <taxon>Fungi</taxon>
        <taxon>Dikarya</taxon>
        <taxon>Ascomycota</taxon>
        <taxon>Pezizomycotina</taxon>
        <taxon>Dothideomycetes</taxon>
        <taxon>Pleosporomycetidae</taxon>
        <taxon>Pleosporales</taxon>
        <taxon>Massarineae</taxon>
        <taxon>Trematosphaeriaceae</taxon>
        <taxon>Trematosphaeria</taxon>
    </lineage>
</organism>
<reference evidence="2" key="1">
    <citation type="journal article" date="2020" name="Stud. Mycol.">
        <title>101 Dothideomycetes genomes: a test case for predicting lifestyles and emergence of pathogens.</title>
        <authorList>
            <person name="Haridas S."/>
            <person name="Albert R."/>
            <person name="Binder M."/>
            <person name="Bloem J."/>
            <person name="Labutti K."/>
            <person name="Salamov A."/>
            <person name="Andreopoulos B."/>
            <person name="Baker S."/>
            <person name="Barry K."/>
            <person name="Bills G."/>
            <person name="Bluhm B."/>
            <person name="Cannon C."/>
            <person name="Castanera R."/>
            <person name="Culley D."/>
            <person name="Daum C."/>
            <person name="Ezra D."/>
            <person name="Gonzalez J."/>
            <person name="Henrissat B."/>
            <person name="Kuo A."/>
            <person name="Liang C."/>
            <person name="Lipzen A."/>
            <person name="Lutzoni F."/>
            <person name="Magnuson J."/>
            <person name="Mondo S."/>
            <person name="Nolan M."/>
            <person name="Ohm R."/>
            <person name="Pangilinan J."/>
            <person name="Park H.-J."/>
            <person name="Ramirez L."/>
            <person name="Alfaro M."/>
            <person name="Sun H."/>
            <person name="Tritt A."/>
            <person name="Yoshinaga Y."/>
            <person name="Zwiers L.-H."/>
            <person name="Turgeon B."/>
            <person name="Goodwin S."/>
            <person name="Spatafora J."/>
            <person name="Crous P."/>
            <person name="Grigoriev I."/>
        </authorList>
    </citation>
    <scope>NUCLEOTIDE SEQUENCE</scope>
    <source>
        <strain evidence="2">CBS 122368</strain>
    </source>
</reference>